<accession>A0A6J4TS18</accession>
<protein>
    <submittedName>
        <fullName evidence="2">Membrane-associated zinc metalloprotease</fullName>
    </submittedName>
</protein>
<sequence length="421" mass="46033">EPARPDPRAPVPDPDPRGRPLPGREGRRCAGDQVLRRLPACRGPQAVPRHRVRARSDPARRLRPHRRDDAPPGRRPLPGGGRRGGGRAAGRRRPARRADARRPRAERRHARRAVLGRARAGRAGARGARGRAAAPARADPRPGPQGPAADRRGGRPARLLAPRRVATRRHHLRRPGRQHRRRLPDPGGLLHGRHPATRADPPGRRGGRELARRRGGPAARRRDRRRGRPTAERAGRDPRRRPGRGRPTDHADGPPRRRRAHARTAGRTAGRGALAARAAVRHRTRRHAALRPGRVHAAGVREPDRRDRGDARPAQGDRVRGGSGGPDHGGRHRGSVATDRLGRLLPLRPGDDLAGPRHLQPAPVHAARRRPHPVRVDRAGARWQAGVPRGRLAGLGGRHRADADAVLRGTVERRHAPAGPV</sequence>
<gene>
    <name evidence="2" type="ORF">AVDCRST_MAG79-882</name>
</gene>
<feature type="compositionally biased region" description="Low complexity" evidence="1">
    <location>
        <begin position="265"/>
        <end position="278"/>
    </location>
</feature>
<feature type="non-terminal residue" evidence="2">
    <location>
        <position position="421"/>
    </location>
</feature>
<feature type="non-terminal residue" evidence="2">
    <location>
        <position position="1"/>
    </location>
</feature>
<proteinExistence type="predicted"/>
<feature type="compositionally biased region" description="Basic and acidic residues" evidence="1">
    <location>
        <begin position="246"/>
        <end position="255"/>
    </location>
</feature>
<keyword evidence="2" id="KW-0482">Metalloprotease</keyword>
<dbReference type="GO" id="GO:0006508">
    <property type="term" value="P:proteolysis"/>
    <property type="evidence" value="ECO:0007669"/>
    <property type="project" value="UniProtKB-KW"/>
</dbReference>
<feature type="compositionally biased region" description="Basic and acidic residues" evidence="1">
    <location>
        <begin position="54"/>
        <end position="72"/>
    </location>
</feature>
<feature type="compositionally biased region" description="Basic residues" evidence="1">
    <location>
        <begin position="279"/>
        <end position="289"/>
    </location>
</feature>
<feature type="compositionally biased region" description="Basic and acidic residues" evidence="1">
    <location>
        <begin position="14"/>
        <end position="30"/>
    </location>
</feature>
<feature type="compositionally biased region" description="Basic and acidic residues" evidence="1">
    <location>
        <begin position="201"/>
        <end position="212"/>
    </location>
</feature>
<feature type="compositionally biased region" description="Gly residues" evidence="1">
    <location>
        <begin position="78"/>
        <end position="88"/>
    </location>
</feature>
<feature type="compositionally biased region" description="Basic residues" evidence="1">
    <location>
        <begin position="213"/>
        <end position="228"/>
    </location>
</feature>
<feature type="compositionally biased region" description="Basic and acidic residues" evidence="1">
    <location>
        <begin position="299"/>
        <end position="320"/>
    </location>
</feature>
<feature type="compositionally biased region" description="Basic residues" evidence="1">
    <location>
        <begin position="104"/>
        <end position="114"/>
    </location>
</feature>
<keyword evidence="2" id="KW-0378">Hydrolase</keyword>
<feature type="region of interest" description="Disordered" evidence="1">
    <location>
        <begin position="1"/>
        <end position="374"/>
    </location>
</feature>
<name>A0A6J4TS18_9ACTN</name>
<dbReference type="EMBL" id="CADCWC010000160">
    <property type="protein sequence ID" value="CAA9530626.1"/>
    <property type="molecule type" value="Genomic_DNA"/>
</dbReference>
<organism evidence="2">
    <name type="scientific">uncultured Thermoleophilia bacterium</name>
    <dbReference type="NCBI Taxonomy" id="1497501"/>
    <lineage>
        <taxon>Bacteria</taxon>
        <taxon>Bacillati</taxon>
        <taxon>Actinomycetota</taxon>
        <taxon>Thermoleophilia</taxon>
        <taxon>environmental samples</taxon>
    </lineage>
</organism>
<keyword evidence="2" id="KW-0645">Protease</keyword>
<evidence type="ECO:0000256" key="1">
    <source>
        <dbReference type="SAM" id="MobiDB-lite"/>
    </source>
</evidence>
<feature type="compositionally biased region" description="Basic residues" evidence="1">
    <location>
        <begin position="165"/>
        <end position="182"/>
    </location>
</feature>
<reference evidence="2" key="1">
    <citation type="submission" date="2020-02" db="EMBL/GenBank/DDBJ databases">
        <authorList>
            <person name="Meier V. D."/>
        </authorList>
    </citation>
    <scope>NUCLEOTIDE SEQUENCE</scope>
    <source>
        <strain evidence="2">AVDCRST_MAG79</strain>
    </source>
</reference>
<dbReference type="GO" id="GO:0008237">
    <property type="term" value="F:metallopeptidase activity"/>
    <property type="evidence" value="ECO:0007669"/>
    <property type="project" value="UniProtKB-KW"/>
</dbReference>
<dbReference type="AlphaFoldDB" id="A0A6J4TS18"/>
<evidence type="ECO:0000313" key="2">
    <source>
        <dbReference type="EMBL" id="CAA9530626.1"/>
    </source>
</evidence>
<feature type="compositionally biased region" description="Low complexity" evidence="1">
    <location>
        <begin position="115"/>
        <end position="137"/>
    </location>
</feature>